<dbReference type="InterPro" id="IPR036179">
    <property type="entry name" value="Ig-like_dom_sf"/>
</dbReference>
<gene>
    <name evidence="1" type="ORF">V1477_015954</name>
</gene>
<sequence length="167" mass="19070">MKISTSHICFSVKTDLMEEGANSTLSIARVGPADSGNYTCMLTTMPDQPATIHVHVLNDTSIALSSHRESHLRIKVTVFECIPRCFRRKPSRVASWWFARHSSERLEFSATLSLRHSRMASGAEMKTRQCSLRPSQRHSQYSLLRDERAMTDDFETNVTKNAFKYEN</sequence>
<dbReference type="SUPFAM" id="SSF48726">
    <property type="entry name" value="Immunoglobulin"/>
    <property type="match status" value="1"/>
</dbReference>
<dbReference type="Gene3D" id="2.60.40.10">
    <property type="entry name" value="Immunoglobulins"/>
    <property type="match status" value="1"/>
</dbReference>
<dbReference type="Proteomes" id="UP001607303">
    <property type="component" value="Unassembled WGS sequence"/>
</dbReference>
<name>A0ABD2BC97_VESMC</name>
<protein>
    <submittedName>
        <fullName evidence="1">Zwei Ig domain protein zig-8-like isoform X1</fullName>
    </submittedName>
</protein>
<comment type="caution">
    <text evidence="1">The sequence shown here is derived from an EMBL/GenBank/DDBJ whole genome shotgun (WGS) entry which is preliminary data.</text>
</comment>
<dbReference type="AlphaFoldDB" id="A0ABD2BC97"/>
<evidence type="ECO:0000313" key="2">
    <source>
        <dbReference type="Proteomes" id="UP001607303"/>
    </source>
</evidence>
<keyword evidence="2" id="KW-1185">Reference proteome</keyword>
<proteinExistence type="predicted"/>
<organism evidence="1 2">
    <name type="scientific">Vespula maculifrons</name>
    <name type="common">Eastern yellow jacket</name>
    <name type="synonym">Wasp</name>
    <dbReference type="NCBI Taxonomy" id="7453"/>
    <lineage>
        <taxon>Eukaryota</taxon>
        <taxon>Metazoa</taxon>
        <taxon>Ecdysozoa</taxon>
        <taxon>Arthropoda</taxon>
        <taxon>Hexapoda</taxon>
        <taxon>Insecta</taxon>
        <taxon>Pterygota</taxon>
        <taxon>Neoptera</taxon>
        <taxon>Endopterygota</taxon>
        <taxon>Hymenoptera</taxon>
        <taxon>Apocrita</taxon>
        <taxon>Aculeata</taxon>
        <taxon>Vespoidea</taxon>
        <taxon>Vespidae</taxon>
        <taxon>Vespinae</taxon>
        <taxon>Vespula</taxon>
    </lineage>
</organism>
<dbReference type="EMBL" id="JAYRBN010000091">
    <property type="protein sequence ID" value="KAL2730143.1"/>
    <property type="molecule type" value="Genomic_DNA"/>
</dbReference>
<dbReference type="InterPro" id="IPR013783">
    <property type="entry name" value="Ig-like_fold"/>
</dbReference>
<reference evidence="1 2" key="1">
    <citation type="journal article" date="2024" name="Ann. Entomol. Soc. Am.">
        <title>Genomic analyses of the southern and eastern yellowjacket wasps (Hymenoptera: Vespidae) reveal evolutionary signatures of social life.</title>
        <authorList>
            <person name="Catto M.A."/>
            <person name="Caine P.B."/>
            <person name="Orr S.E."/>
            <person name="Hunt B.G."/>
            <person name="Goodisman M.A.D."/>
        </authorList>
    </citation>
    <scope>NUCLEOTIDE SEQUENCE [LARGE SCALE GENOMIC DNA]</scope>
    <source>
        <strain evidence="1">232</strain>
        <tissue evidence="1">Head and thorax</tissue>
    </source>
</reference>
<accession>A0ABD2BC97</accession>
<evidence type="ECO:0000313" key="1">
    <source>
        <dbReference type="EMBL" id="KAL2730143.1"/>
    </source>
</evidence>